<protein>
    <submittedName>
        <fullName evidence="2">Methyl-accepting chemotaxis protein</fullName>
    </submittedName>
</protein>
<evidence type="ECO:0000313" key="2">
    <source>
        <dbReference type="EMBL" id="ACN16637.1"/>
    </source>
</evidence>
<dbReference type="KEGG" id="dat:HRM2_35720"/>
<feature type="compositionally biased region" description="Polar residues" evidence="1">
    <location>
        <begin position="43"/>
        <end position="57"/>
    </location>
</feature>
<feature type="region of interest" description="Disordered" evidence="1">
    <location>
        <begin position="1"/>
        <end position="70"/>
    </location>
</feature>
<gene>
    <name evidence="2" type="ordered locus">HRM2_35720</name>
</gene>
<dbReference type="AlphaFoldDB" id="C0Q9D2"/>
<organism evidence="2 3">
    <name type="scientific">Desulforapulum autotrophicum (strain ATCC 43914 / DSM 3382 / VKM B-1955 / HRM2)</name>
    <name type="common">Desulfobacterium autotrophicum</name>
    <dbReference type="NCBI Taxonomy" id="177437"/>
    <lineage>
        <taxon>Bacteria</taxon>
        <taxon>Pseudomonadati</taxon>
        <taxon>Thermodesulfobacteriota</taxon>
        <taxon>Desulfobacteria</taxon>
        <taxon>Desulfobacterales</taxon>
        <taxon>Desulfobacteraceae</taxon>
        <taxon>Desulforapulum</taxon>
    </lineage>
</organism>
<evidence type="ECO:0000313" key="3">
    <source>
        <dbReference type="Proteomes" id="UP000000442"/>
    </source>
</evidence>
<dbReference type="RefSeq" id="WP_015905387.1">
    <property type="nucleotide sequence ID" value="NC_012108.1"/>
</dbReference>
<keyword evidence="3" id="KW-1185">Reference proteome</keyword>
<feature type="compositionally biased region" description="Polar residues" evidence="1">
    <location>
        <begin position="1"/>
        <end position="29"/>
    </location>
</feature>
<evidence type="ECO:0000256" key="1">
    <source>
        <dbReference type="SAM" id="MobiDB-lite"/>
    </source>
</evidence>
<dbReference type="Proteomes" id="UP000000442">
    <property type="component" value="Chromosome"/>
</dbReference>
<dbReference type="STRING" id="177437.HRM2_35720"/>
<dbReference type="eggNOG" id="ENOG50336HS">
    <property type="taxonomic scope" value="Bacteria"/>
</dbReference>
<sequence>MIHSVNSSPLTPSKGVESSNHGKQATGSGFQEVLETVTRETSDPTGTQTTQSASALQEITAPGFDLESDTPAIQGMTDELLDMLDQYTDRLGNGETSLKDLDPMLNAIRDHAATLLEKTTNATDTDAELKEIAVQSALVANNAYVKFQRGDYL</sequence>
<reference evidence="2 3" key="1">
    <citation type="journal article" date="2009" name="Environ. Microbiol.">
        <title>Genome sequence of Desulfobacterium autotrophicum HRM2, a marine sulfate reducer oxidizing organic carbon completely to carbon dioxide.</title>
        <authorList>
            <person name="Strittmatter A.W."/>
            <person name="Liesegang H."/>
            <person name="Rabus R."/>
            <person name="Decker I."/>
            <person name="Amann J."/>
            <person name="Andres S."/>
            <person name="Henne A."/>
            <person name="Fricke W.F."/>
            <person name="Martinez-Arias R."/>
            <person name="Bartels D."/>
            <person name="Goesmann A."/>
            <person name="Krause L."/>
            <person name="Puehler A."/>
            <person name="Klenk H.P."/>
            <person name="Richter M."/>
            <person name="Schuler M."/>
            <person name="Gloeckner F.O."/>
            <person name="Meyerdierks A."/>
            <person name="Gottschalk G."/>
            <person name="Amann R."/>
        </authorList>
    </citation>
    <scope>NUCLEOTIDE SEQUENCE [LARGE SCALE GENOMIC DNA]</scope>
    <source>
        <strain evidence="3">ATCC 43914 / DSM 3382 / HRM2</strain>
    </source>
</reference>
<proteinExistence type="predicted"/>
<dbReference type="OrthoDB" id="5420531at2"/>
<dbReference type="EMBL" id="CP001087">
    <property type="protein sequence ID" value="ACN16637.1"/>
    <property type="molecule type" value="Genomic_DNA"/>
</dbReference>
<accession>C0Q9D2</accession>
<name>C0Q9D2_DESAH</name>
<dbReference type="HOGENOM" id="CLU_1710284_0_0_7"/>